<dbReference type="SUPFAM" id="SSF55200">
    <property type="entry name" value="Translation initiation factor IF3, C-terminal domain"/>
    <property type="match status" value="1"/>
</dbReference>
<name>A0A140LAS4_9FIRM</name>
<feature type="domain" description="Translation initiation factor 3 C-terminal" evidence="7">
    <location>
        <begin position="116"/>
        <end position="201"/>
    </location>
</feature>
<dbReference type="GO" id="GO:0016020">
    <property type="term" value="C:membrane"/>
    <property type="evidence" value="ECO:0007669"/>
    <property type="project" value="TreeGrafter"/>
</dbReference>
<evidence type="ECO:0000256" key="4">
    <source>
        <dbReference type="HAMAP-Rule" id="MF_00080"/>
    </source>
</evidence>
<dbReference type="InParanoid" id="A0A140LAS4"/>
<dbReference type="PANTHER" id="PTHR10938:SF0">
    <property type="entry name" value="TRANSLATION INITIATION FACTOR IF-3, MITOCHONDRIAL"/>
    <property type="match status" value="1"/>
</dbReference>
<keyword evidence="3 4" id="KW-0648">Protein biosynthesis</keyword>
<evidence type="ECO:0000313" key="9">
    <source>
        <dbReference type="EMBL" id="KXG77649.1"/>
    </source>
</evidence>
<dbReference type="PROSITE" id="PS00938">
    <property type="entry name" value="IF3"/>
    <property type="match status" value="1"/>
</dbReference>
<comment type="similarity">
    <text evidence="1 4 6">Belongs to the IF-3 family.</text>
</comment>
<dbReference type="InterPro" id="IPR019814">
    <property type="entry name" value="Translation_initiation_fac_3_N"/>
</dbReference>
<evidence type="ECO:0000256" key="3">
    <source>
        <dbReference type="ARBA" id="ARBA00022917"/>
    </source>
</evidence>
<feature type="domain" description="Translation initiation factor 3 N-terminal" evidence="8">
    <location>
        <begin position="40"/>
        <end position="109"/>
    </location>
</feature>
<evidence type="ECO:0000313" key="10">
    <source>
        <dbReference type="Proteomes" id="UP000070427"/>
    </source>
</evidence>
<dbReference type="GO" id="GO:0003743">
    <property type="term" value="F:translation initiation factor activity"/>
    <property type="evidence" value="ECO:0007669"/>
    <property type="project" value="UniProtKB-UniRule"/>
</dbReference>
<dbReference type="SUPFAM" id="SSF54364">
    <property type="entry name" value="Translation initiation factor IF3, N-terminal domain"/>
    <property type="match status" value="1"/>
</dbReference>
<dbReference type="GO" id="GO:0043022">
    <property type="term" value="F:ribosome binding"/>
    <property type="evidence" value="ECO:0007669"/>
    <property type="project" value="UniProtKB-ARBA"/>
</dbReference>
<dbReference type="Pfam" id="PF05198">
    <property type="entry name" value="IF3_N"/>
    <property type="match status" value="1"/>
</dbReference>
<dbReference type="GO" id="GO:0005829">
    <property type="term" value="C:cytosol"/>
    <property type="evidence" value="ECO:0007669"/>
    <property type="project" value="TreeGrafter"/>
</dbReference>
<dbReference type="Gene3D" id="3.10.20.80">
    <property type="entry name" value="Translation initiation factor 3 (IF-3), N-terminal domain"/>
    <property type="match status" value="1"/>
</dbReference>
<evidence type="ECO:0000256" key="6">
    <source>
        <dbReference type="RuleBase" id="RU000646"/>
    </source>
</evidence>
<dbReference type="PANTHER" id="PTHR10938">
    <property type="entry name" value="TRANSLATION INITIATION FACTOR IF-3"/>
    <property type="match status" value="1"/>
</dbReference>
<dbReference type="InterPro" id="IPR036788">
    <property type="entry name" value="T_IF-3_C_sf"/>
</dbReference>
<dbReference type="Pfam" id="PF00707">
    <property type="entry name" value="IF3_C"/>
    <property type="match status" value="1"/>
</dbReference>
<dbReference type="Proteomes" id="UP000070427">
    <property type="component" value="Unassembled WGS sequence"/>
</dbReference>
<evidence type="ECO:0000259" key="7">
    <source>
        <dbReference type="Pfam" id="PF00707"/>
    </source>
</evidence>
<accession>A0A140LAS4</accession>
<dbReference type="InterPro" id="IPR001288">
    <property type="entry name" value="Translation_initiation_fac_3"/>
</dbReference>
<comment type="function">
    <text evidence="4 6">IF-3 binds to the 30S ribosomal subunit and shifts the equilibrium between 70S ribosomes and their 50S and 30S subunits in favor of the free subunits, thus enhancing the availability of 30S subunits on which protein synthesis initiation begins.</text>
</comment>
<evidence type="ECO:0000256" key="5">
    <source>
        <dbReference type="NCBIfam" id="TIGR00168"/>
    </source>
</evidence>
<dbReference type="EMBL" id="LOED01000009">
    <property type="protein sequence ID" value="KXG77649.1"/>
    <property type="molecule type" value="Genomic_DNA"/>
</dbReference>
<dbReference type="PATRIC" id="fig|520764.3.peg.1056"/>
<comment type="subcellular location">
    <subcellularLocation>
        <location evidence="4 6">Cytoplasm</location>
    </subcellularLocation>
</comment>
<reference evidence="9 10" key="1">
    <citation type="submission" date="2015-12" db="EMBL/GenBank/DDBJ databases">
        <title>Draft genome sequnece of Fervidicola ferrireducens strain Y170.</title>
        <authorList>
            <person name="Patel B.K."/>
        </authorList>
    </citation>
    <scope>NUCLEOTIDE SEQUENCE [LARGE SCALE GENOMIC DNA]</scope>
    <source>
        <strain evidence="9 10">Y170</strain>
    </source>
</reference>
<proteinExistence type="inferred from homology"/>
<gene>
    <name evidence="4 9" type="primary">infC</name>
    <name evidence="9" type="ORF">AN618_10260</name>
</gene>
<comment type="caution">
    <text evidence="9">The sequence shown here is derived from an EMBL/GenBank/DDBJ whole genome shotgun (WGS) entry which is preliminary data.</text>
</comment>
<evidence type="ECO:0000256" key="1">
    <source>
        <dbReference type="ARBA" id="ARBA00005439"/>
    </source>
</evidence>
<dbReference type="FunCoup" id="A0A140LAS4">
    <property type="interactions" value="401"/>
</dbReference>
<dbReference type="InterPro" id="IPR019815">
    <property type="entry name" value="Translation_initiation_fac_3_C"/>
</dbReference>
<dbReference type="InterPro" id="IPR036787">
    <property type="entry name" value="T_IF-3_N_sf"/>
</dbReference>
<keyword evidence="4" id="KW-0963">Cytoplasm</keyword>
<dbReference type="FunFam" id="3.30.110.10:FF:000001">
    <property type="entry name" value="Translation initiation factor IF-3"/>
    <property type="match status" value="1"/>
</dbReference>
<dbReference type="GO" id="GO:0032790">
    <property type="term" value="P:ribosome disassembly"/>
    <property type="evidence" value="ECO:0007669"/>
    <property type="project" value="TreeGrafter"/>
</dbReference>
<dbReference type="Gene3D" id="3.30.110.10">
    <property type="entry name" value="Translation initiation factor 3 (IF-3), C-terminal domain"/>
    <property type="match status" value="1"/>
</dbReference>
<dbReference type="NCBIfam" id="TIGR00168">
    <property type="entry name" value="infC"/>
    <property type="match status" value="1"/>
</dbReference>
<keyword evidence="10" id="KW-1185">Reference proteome</keyword>
<evidence type="ECO:0000259" key="8">
    <source>
        <dbReference type="Pfam" id="PF05198"/>
    </source>
</evidence>
<keyword evidence="2 4" id="KW-0396">Initiation factor</keyword>
<organism evidence="9 10">
    <name type="scientific">Fervidicola ferrireducens</name>
    <dbReference type="NCBI Taxonomy" id="520764"/>
    <lineage>
        <taxon>Bacteria</taxon>
        <taxon>Bacillati</taxon>
        <taxon>Bacillota</taxon>
        <taxon>Clostridia</taxon>
        <taxon>Thermosediminibacterales</taxon>
        <taxon>Thermosediminibacteraceae</taxon>
        <taxon>Fervidicola</taxon>
    </lineage>
</organism>
<evidence type="ECO:0000256" key="2">
    <source>
        <dbReference type="ARBA" id="ARBA00022540"/>
    </source>
</evidence>
<comment type="subunit">
    <text evidence="4 6">Monomer.</text>
</comment>
<dbReference type="FunFam" id="3.10.20.80:FF:000001">
    <property type="entry name" value="Translation initiation factor IF-3"/>
    <property type="match status" value="1"/>
</dbReference>
<protein>
    <recommendedName>
        <fullName evidence="4 5">Translation initiation factor IF-3</fullName>
    </recommendedName>
</protein>
<dbReference type="STRING" id="520764.AN618_10260"/>
<dbReference type="HAMAP" id="MF_00080">
    <property type="entry name" value="IF_3"/>
    <property type="match status" value="1"/>
</dbReference>
<dbReference type="InterPro" id="IPR019813">
    <property type="entry name" value="Translation_initiation_fac3_CS"/>
</dbReference>
<sequence>MAKAYKVLTRKRGQVDSSCPLFYLIFLEVNGITKEKELEVNYEIKAREVRVIDVDGKQLGIMPLKEALKLAQERQLDLVKVAPQAKPPVCKIMDYGKYKYEQSKKEKEARKNQKVISVKEIRMSPNIEEHDFQVRVKSALRFLDDGNKVKVTVRFRGREITHTQLGEDVLKRLAESVKEKAIVEKPPVIEGRNMVMILSPKQNTTKE</sequence>
<dbReference type="AlphaFoldDB" id="A0A140LAS4"/>